<dbReference type="PANTHER" id="PTHR33751:SF9">
    <property type="entry name" value="CYTOCHROME C4"/>
    <property type="match status" value="1"/>
</dbReference>
<evidence type="ECO:0000259" key="11">
    <source>
        <dbReference type="PROSITE" id="PS51007"/>
    </source>
</evidence>
<feature type="binding site" description="axial binding residue" evidence="9">
    <location>
        <position position="38"/>
    </location>
    <ligand>
        <name>heme c</name>
        <dbReference type="ChEBI" id="CHEBI:61717"/>
        <label>1</label>
    </ligand>
    <ligandPart>
        <name>Fe</name>
        <dbReference type="ChEBI" id="CHEBI:18248"/>
    </ligandPart>
</feature>
<feature type="binding site" description="axial binding residue" evidence="9">
    <location>
        <position position="89"/>
    </location>
    <ligand>
        <name>heme c</name>
        <dbReference type="ChEBI" id="CHEBI:61717"/>
        <label>1</label>
    </ligand>
    <ligandPart>
        <name>Fe</name>
        <dbReference type="ChEBI" id="CHEBI:18248"/>
    </ligandPart>
</feature>
<dbReference type="GO" id="GO:0042597">
    <property type="term" value="C:periplasmic space"/>
    <property type="evidence" value="ECO:0007669"/>
    <property type="project" value="UniProtKB-SubCell"/>
</dbReference>
<evidence type="ECO:0000313" key="12">
    <source>
        <dbReference type="EMBL" id="AJR08371.1"/>
    </source>
</evidence>
<keyword evidence="7 9" id="KW-0408">Iron</keyword>
<keyword evidence="13" id="KW-1185">Reference proteome</keyword>
<comment type="PTM">
    <text evidence="8">Binds 2 heme c groups covalently per subunit.</text>
</comment>
<dbReference type="GO" id="GO:0009055">
    <property type="term" value="F:electron transfer activity"/>
    <property type="evidence" value="ECO:0007669"/>
    <property type="project" value="InterPro"/>
</dbReference>
<dbReference type="PIRSF" id="PIRSF000005">
    <property type="entry name" value="Cytochrome_c4"/>
    <property type="match status" value="1"/>
</dbReference>
<name>A0A0C5W9Y8_9GAMM</name>
<keyword evidence="6" id="KW-0249">Electron transport</keyword>
<dbReference type="STRING" id="658445.H744_2c1705"/>
<feature type="signal peptide" evidence="10">
    <location>
        <begin position="1"/>
        <end position="23"/>
    </location>
</feature>
<organism evidence="12 13">
    <name type="scientific">Photobacterium gaetbulicola Gung47</name>
    <dbReference type="NCBI Taxonomy" id="658445"/>
    <lineage>
        <taxon>Bacteria</taxon>
        <taxon>Pseudomonadati</taxon>
        <taxon>Pseudomonadota</taxon>
        <taxon>Gammaproteobacteria</taxon>
        <taxon>Vibrionales</taxon>
        <taxon>Vibrionaceae</taxon>
        <taxon>Photobacterium</taxon>
    </lineage>
</organism>
<dbReference type="PANTHER" id="PTHR33751">
    <property type="entry name" value="CBB3-TYPE CYTOCHROME C OXIDASE SUBUNIT FIXP"/>
    <property type="match status" value="1"/>
</dbReference>
<gene>
    <name evidence="12" type="ORF">H744_2c1705</name>
</gene>
<dbReference type="HOGENOM" id="CLU_076280_3_1_6"/>
<feature type="domain" description="Cytochrome c" evidence="11">
    <location>
        <begin position="22"/>
        <end position="112"/>
    </location>
</feature>
<dbReference type="InterPro" id="IPR009056">
    <property type="entry name" value="Cyt_c-like_dom"/>
</dbReference>
<evidence type="ECO:0000313" key="13">
    <source>
        <dbReference type="Proteomes" id="UP000032303"/>
    </source>
</evidence>
<dbReference type="PROSITE" id="PS51007">
    <property type="entry name" value="CYTC"/>
    <property type="match status" value="2"/>
</dbReference>
<dbReference type="Pfam" id="PF00034">
    <property type="entry name" value="Cytochrom_C"/>
    <property type="match status" value="1"/>
</dbReference>
<sequence length="203" mass="21730">MRVLKQPFALSCLIIIGGYCSHAAAVSDELVKSCDACHGTNGVSKNTNIPSIAGIAEWNLSDQMLQYLDGRPAKTVNHVLGDTSKSGNMKTVVEGLSEDQINDLANYYSSKPFVKAKQTFDGNKAAAGKEVHMASCDKCHSKGGSDPFDEASILAGQQKGYILRTMNEYKGGQRQGDKGMVDAIKALSADDISALVEFYASQQ</sequence>
<evidence type="ECO:0000256" key="10">
    <source>
        <dbReference type="SAM" id="SignalP"/>
    </source>
</evidence>
<evidence type="ECO:0000256" key="7">
    <source>
        <dbReference type="ARBA" id="ARBA00023004"/>
    </source>
</evidence>
<dbReference type="Gene3D" id="1.10.760.10">
    <property type="entry name" value="Cytochrome c-like domain"/>
    <property type="match status" value="2"/>
</dbReference>
<feature type="binding site" description="covalent" evidence="8">
    <location>
        <position position="139"/>
    </location>
    <ligand>
        <name>heme c</name>
        <dbReference type="ChEBI" id="CHEBI:61717"/>
        <label>2</label>
    </ligand>
</feature>
<keyword evidence="5" id="KW-0574">Periplasm</keyword>
<dbReference type="KEGG" id="pgb:H744_2c1705"/>
<keyword evidence="10" id="KW-0732">Signal</keyword>
<dbReference type="InterPro" id="IPR024167">
    <property type="entry name" value="Cytochrome_c4-like"/>
</dbReference>
<dbReference type="AlphaFoldDB" id="A0A0C5W9Y8"/>
<dbReference type="InterPro" id="IPR036909">
    <property type="entry name" value="Cyt_c-like_dom_sf"/>
</dbReference>
<feature type="binding site" description="covalent" evidence="8">
    <location>
        <position position="37"/>
    </location>
    <ligand>
        <name>heme c</name>
        <dbReference type="ChEBI" id="CHEBI:61717"/>
        <label>1</label>
    </ligand>
</feature>
<comment type="subcellular location">
    <subcellularLocation>
        <location evidence="1">Periplasm</location>
    </subcellularLocation>
</comment>
<proteinExistence type="predicted"/>
<dbReference type="GO" id="GO:0005506">
    <property type="term" value="F:iron ion binding"/>
    <property type="evidence" value="ECO:0007669"/>
    <property type="project" value="InterPro"/>
</dbReference>
<dbReference type="OrthoDB" id="9773456at2"/>
<dbReference type="EMBL" id="CP005974">
    <property type="protein sequence ID" value="AJR08371.1"/>
    <property type="molecule type" value="Genomic_DNA"/>
</dbReference>
<protein>
    <submittedName>
        <fullName evidence="12">Cytochrome c553</fullName>
    </submittedName>
</protein>
<reference evidence="12 13" key="1">
    <citation type="submission" date="2013-05" db="EMBL/GenBank/DDBJ databases">
        <title>Complete genome sequence of the lipase-producing bacterium Photobacterium gaetbulicola Gung47.</title>
        <authorList>
            <person name="Kim Y.-O."/>
        </authorList>
    </citation>
    <scope>NUCLEOTIDE SEQUENCE [LARGE SCALE GENOMIC DNA]</scope>
    <source>
        <strain evidence="12 13">Gung47</strain>
    </source>
</reference>
<evidence type="ECO:0000256" key="2">
    <source>
        <dbReference type="ARBA" id="ARBA00022448"/>
    </source>
</evidence>
<keyword evidence="3 8" id="KW-0349">Heme</keyword>
<feature type="binding site" description="covalent" evidence="8">
    <location>
        <position position="34"/>
    </location>
    <ligand>
        <name>heme c</name>
        <dbReference type="ChEBI" id="CHEBI:61717"/>
        <label>1</label>
    </ligand>
</feature>
<feature type="chain" id="PRO_5002184236" evidence="10">
    <location>
        <begin position="24"/>
        <end position="203"/>
    </location>
</feature>
<evidence type="ECO:0000256" key="9">
    <source>
        <dbReference type="PIRSR" id="PIRSR000005-2"/>
    </source>
</evidence>
<feature type="binding site" description="axial binding residue" evidence="9">
    <location>
        <position position="180"/>
    </location>
    <ligand>
        <name>heme c</name>
        <dbReference type="ChEBI" id="CHEBI:61717"/>
        <label>2</label>
    </ligand>
    <ligandPart>
        <name>Fe</name>
        <dbReference type="ChEBI" id="CHEBI:18248"/>
    </ligandPart>
</feature>
<evidence type="ECO:0000256" key="1">
    <source>
        <dbReference type="ARBA" id="ARBA00004418"/>
    </source>
</evidence>
<keyword evidence="4 9" id="KW-0479">Metal-binding</keyword>
<evidence type="ECO:0000256" key="3">
    <source>
        <dbReference type="ARBA" id="ARBA00022617"/>
    </source>
</evidence>
<dbReference type="InterPro" id="IPR050597">
    <property type="entry name" value="Cytochrome_c_Oxidase_Subunit"/>
</dbReference>
<evidence type="ECO:0000256" key="4">
    <source>
        <dbReference type="ARBA" id="ARBA00022723"/>
    </source>
</evidence>
<feature type="domain" description="Cytochrome c" evidence="11">
    <location>
        <begin position="123"/>
        <end position="203"/>
    </location>
</feature>
<keyword evidence="2" id="KW-0813">Transport</keyword>
<dbReference type="PATRIC" id="fig|658445.3.peg.3622"/>
<evidence type="ECO:0000256" key="8">
    <source>
        <dbReference type="PIRSR" id="PIRSR000005-1"/>
    </source>
</evidence>
<accession>A0A0C5W9Y8</accession>
<evidence type="ECO:0000256" key="5">
    <source>
        <dbReference type="ARBA" id="ARBA00022764"/>
    </source>
</evidence>
<feature type="binding site" description="axial binding residue" evidence="9">
    <location>
        <position position="140"/>
    </location>
    <ligand>
        <name>heme c</name>
        <dbReference type="ChEBI" id="CHEBI:61717"/>
        <label>2</label>
    </ligand>
    <ligandPart>
        <name>Fe</name>
        <dbReference type="ChEBI" id="CHEBI:18248"/>
    </ligandPart>
</feature>
<dbReference type="Proteomes" id="UP000032303">
    <property type="component" value="Chromosome 2"/>
</dbReference>
<feature type="binding site" description="covalent" evidence="8">
    <location>
        <position position="136"/>
    </location>
    <ligand>
        <name>heme c</name>
        <dbReference type="ChEBI" id="CHEBI:61717"/>
        <label>2</label>
    </ligand>
</feature>
<dbReference type="GO" id="GO:0020037">
    <property type="term" value="F:heme binding"/>
    <property type="evidence" value="ECO:0007669"/>
    <property type="project" value="InterPro"/>
</dbReference>
<dbReference type="SUPFAM" id="SSF46626">
    <property type="entry name" value="Cytochrome c"/>
    <property type="match status" value="2"/>
</dbReference>
<evidence type="ECO:0000256" key="6">
    <source>
        <dbReference type="ARBA" id="ARBA00022982"/>
    </source>
</evidence>